<dbReference type="EMBL" id="JACMSC010000013">
    <property type="protein sequence ID" value="KAG6491551.1"/>
    <property type="molecule type" value="Genomic_DNA"/>
</dbReference>
<keyword evidence="3" id="KW-1185">Reference proteome</keyword>
<feature type="signal peptide" evidence="1">
    <location>
        <begin position="1"/>
        <end position="19"/>
    </location>
</feature>
<comment type="caution">
    <text evidence="2">The sequence shown here is derived from an EMBL/GenBank/DDBJ whole genome shotgun (WGS) entry which is preliminary data.</text>
</comment>
<reference evidence="2 3" key="1">
    <citation type="submission" date="2020-08" db="EMBL/GenBank/DDBJ databases">
        <title>Plant Genome Project.</title>
        <authorList>
            <person name="Zhang R.-G."/>
        </authorList>
    </citation>
    <scope>NUCLEOTIDE SEQUENCE [LARGE SCALE GENOMIC DNA]</scope>
    <source>
        <tissue evidence="2">Rhizome</tissue>
    </source>
</reference>
<accession>A0A8J5KJ31</accession>
<name>A0A8J5KJ31_ZINOF</name>
<dbReference type="Proteomes" id="UP000734854">
    <property type="component" value="Unassembled WGS sequence"/>
</dbReference>
<keyword evidence="1" id="KW-0732">Signal</keyword>
<evidence type="ECO:0000313" key="2">
    <source>
        <dbReference type="EMBL" id="KAG6491551.1"/>
    </source>
</evidence>
<evidence type="ECO:0000256" key="1">
    <source>
        <dbReference type="SAM" id="SignalP"/>
    </source>
</evidence>
<gene>
    <name evidence="2" type="ORF">ZIOFF_046483</name>
</gene>
<dbReference type="PANTHER" id="PTHR33972">
    <property type="entry name" value="EXPRESSED PROTEIN"/>
    <property type="match status" value="1"/>
</dbReference>
<evidence type="ECO:0000313" key="3">
    <source>
        <dbReference type="Proteomes" id="UP000734854"/>
    </source>
</evidence>
<organism evidence="2 3">
    <name type="scientific">Zingiber officinale</name>
    <name type="common">Ginger</name>
    <name type="synonym">Amomum zingiber</name>
    <dbReference type="NCBI Taxonomy" id="94328"/>
    <lineage>
        <taxon>Eukaryota</taxon>
        <taxon>Viridiplantae</taxon>
        <taxon>Streptophyta</taxon>
        <taxon>Embryophyta</taxon>
        <taxon>Tracheophyta</taxon>
        <taxon>Spermatophyta</taxon>
        <taxon>Magnoliopsida</taxon>
        <taxon>Liliopsida</taxon>
        <taxon>Zingiberales</taxon>
        <taxon>Zingiberaceae</taxon>
        <taxon>Zingiber</taxon>
    </lineage>
</organism>
<dbReference type="AlphaFoldDB" id="A0A8J5KJ31"/>
<proteinExistence type="predicted"/>
<feature type="chain" id="PRO_5035316515" evidence="1">
    <location>
        <begin position="20"/>
        <end position="166"/>
    </location>
</feature>
<protein>
    <submittedName>
        <fullName evidence="2">Uncharacterized protein</fullName>
    </submittedName>
</protein>
<sequence length="166" mass="18225">MARFLSAGALAGALASSSGLVVNRSCVSVVLGLRRFSSRPEKVQLFELEIDGEGSASEVEVLGMRRLEDAIRAVIVRRSAPDWLPFVPGSSYWVPPRSNPIADEKMMPSIAARGSPSAAYFYEEIIDTASQLWYETILTLSYPLVGMEALLQFQLPMRSFGSLTDY</sequence>
<dbReference type="PANTHER" id="PTHR33972:SF2">
    <property type="entry name" value="OS04G0606700 PROTEIN"/>
    <property type="match status" value="1"/>
</dbReference>